<keyword evidence="2" id="KW-0812">Transmembrane</keyword>
<evidence type="ECO:0000259" key="3">
    <source>
        <dbReference type="Pfam" id="PF21725"/>
    </source>
</evidence>
<protein>
    <recommendedName>
        <fullName evidence="3">Putative T7SS secretion signal domain-containing protein</fullName>
    </recommendedName>
</protein>
<feature type="region of interest" description="Disordered" evidence="1">
    <location>
        <begin position="133"/>
        <end position="172"/>
    </location>
</feature>
<reference evidence="4 5" key="1">
    <citation type="submission" date="2020-08" db="EMBL/GenBank/DDBJ databases">
        <title>Genomic Encyclopedia of Type Strains, Phase III (KMG-III): the genomes of soil and plant-associated and newly described type strains.</title>
        <authorList>
            <person name="Whitman W."/>
        </authorList>
    </citation>
    <scope>NUCLEOTIDE SEQUENCE [LARGE SCALE GENOMIC DNA]</scope>
    <source>
        <strain evidence="4 5">CECT 3237</strain>
    </source>
</reference>
<feature type="compositionally biased region" description="Basic and acidic residues" evidence="1">
    <location>
        <begin position="155"/>
        <end position="168"/>
    </location>
</feature>
<feature type="transmembrane region" description="Helical" evidence="2">
    <location>
        <begin position="276"/>
        <end position="294"/>
    </location>
</feature>
<feature type="domain" description="Putative T7SS secretion signal" evidence="3">
    <location>
        <begin position="14"/>
        <end position="209"/>
    </location>
</feature>
<feature type="region of interest" description="Disordered" evidence="1">
    <location>
        <begin position="98"/>
        <end position="120"/>
    </location>
</feature>
<dbReference type="Pfam" id="PF21725">
    <property type="entry name" value="T7SS_signal"/>
    <property type="match status" value="1"/>
</dbReference>
<evidence type="ECO:0000256" key="2">
    <source>
        <dbReference type="SAM" id="Phobius"/>
    </source>
</evidence>
<feature type="transmembrane region" description="Helical" evidence="2">
    <location>
        <begin position="247"/>
        <end position="269"/>
    </location>
</feature>
<dbReference type="Proteomes" id="UP000572907">
    <property type="component" value="Unassembled WGS sequence"/>
</dbReference>
<evidence type="ECO:0000313" key="5">
    <source>
        <dbReference type="Proteomes" id="UP000572907"/>
    </source>
</evidence>
<keyword evidence="5" id="KW-1185">Reference proteome</keyword>
<keyword evidence="2" id="KW-1133">Transmembrane helix</keyword>
<comment type="caution">
    <text evidence="4">The sequence shown here is derived from an EMBL/GenBank/DDBJ whole genome shotgun (WGS) entry which is preliminary data.</text>
</comment>
<feature type="compositionally biased region" description="Basic and acidic residues" evidence="1">
    <location>
        <begin position="98"/>
        <end position="118"/>
    </location>
</feature>
<gene>
    <name evidence="4" type="ORF">FHS41_004981</name>
</gene>
<dbReference type="AlphaFoldDB" id="A0A7W5F399"/>
<dbReference type="RefSeq" id="WP_184595059.1">
    <property type="nucleotide sequence ID" value="NZ_BMUP01000002.1"/>
</dbReference>
<feature type="region of interest" description="Disordered" evidence="1">
    <location>
        <begin position="1"/>
        <end position="23"/>
    </location>
</feature>
<dbReference type="EMBL" id="JACHXE010000005">
    <property type="protein sequence ID" value="MBB3078450.1"/>
    <property type="molecule type" value="Genomic_DNA"/>
</dbReference>
<name>A0A7W5F399_9ACTN</name>
<proteinExistence type="predicted"/>
<evidence type="ECO:0000256" key="1">
    <source>
        <dbReference type="SAM" id="MobiDB-lite"/>
    </source>
</evidence>
<dbReference type="InterPro" id="IPR049082">
    <property type="entry name" value="T7SS_signal"/>
</dbReference>
<accession>A0A7W5F399</accession>
<feature type="region of interest" description="Disordered" evidence="1">
    <location>
        <begin position="37"/>
        <end position="59"/>
    </location>
</feature>
<organism evidence="4 5">
    <name type="scientific">Streptomyces violarus</name>
    <dbReference type="NCBI Taxonomy" id="67380"/>
    <lineage>
        <taxon>Bacteria</taxon>
        <taxon>Bacillati</taxon>
        <taxon>Actinomycetota</taxon>
        <taxon>Actinomycetes</taxon>
        <taxon>Kitasatosporales</taxon>
        <taxon>Streptomycetaceae</taxon>
        <taxon>Streptomyces</taxon>
    </lineage>
</organism>
<evidence type="ECO:0000313" key="4">
    <source>
        <dbReference type="EMBL" id="MBB3078450.1"/>
    </source>
</evidence>
<keyword evidence="2" id="KW-0472">Membrane</keyword>
<sequence>MARPPLSEWEDVFGFTEDPTPGDPEILEQLASEYRKVSHDADDAGSVVSRLDSKDLGEGKSMEELRNKLGELPDQVGRLQSSYEKAAAAVKEYATRLRESQEQADKALRDGREAKDRLASAVEVATAAGAKVTGLDNAEAPPPDDEAAKSSARRAMADAKAEQDDATRSVESAEADLEAARRLALDAQELRVSDAGLARRQLDEAEAEAVEGKSTWDKIWDIVGAVLGFVAGVLGVLALFVPGLQALGATLLIVGLGAASLGITIAKAVLTGEVDIVGIVLGVVGLAFGGAAIFNSAKAAITAGTSLGKALSGIGRAFKGAGTYVSNIFKGLGKPPPVVQDIPLNPLGPLGNVGGGGLGAGMGRFATGWRYVLPGMTGQIPGGDLLLKLGQGLKGLMLLDAGLGFKTIWYGQSLTLPVLSGLNDSVGAVYGMITGFPGSPDGGAVQAKGDFPMEAD</sequence>
<feature type="transmembrane region" description="Helical" evidence="2">
    <location>
        <begin position="222"/>
        <end position="241"/>
    </location>
</feature>